<accession>A0AAD9Y2Z9</accession>
<dbReference type="AlphaFoldDB" id="A0AAD9Y2Z9"/>
<evidence type="ECO:0000256" key="13">
    <source>
        <dbReference type="SAM" id="Phobius"/>
    </source>
</evidence>
<reference evidence="14" key="1">
    <citation type="submission" date="2023-02" db="EMBL/GenBank/DDBJ databases">
        <title>Colletotrichum kahawae CIFC_Que2 genome sequencing and assembly.</title>
        <authorList>
            <person name="Baroncelli R."/>
        </authorList>
    </citation>
    <scope>NUCLEOTIDE SEQUENCE</scope>
    <source>
        <strain evidence="14">CIFC_Que2</strain>
    </source>
</reference>
<keyword evidence="15" id="KW-1185">Reference proteome</keyword>
<comment type="subcellular location">
    <subcellularLocation>
        <location evidence="1">Endoplasmic reticulum membrane</location>
        <topology evidence="1">Multi-pass membrane protein</topology>
    </subcellularLocation>
</comment>
<evidence type="ECO:0000256" key="9">
    <source>
        <dbReference type="ARBA" id="ARBA00023098"/>
    </source>
</evidence>
<keyword evidence="6" id="KW-0752">Steroid biosynthesis</keyword>
<evidence type="ECO:0000256" key="3">
    <source>
        <dbReference type="ARBA" id="ARBA00022516"/>
    </source>
</evidence>
<keyword evidence="4 13" id="KW-0812">Transmembrane</keyword>
<organism evidence="14 15">
    <name type="scientific">Colletotrichum kahawae</name>
    <name type="common">Coffee berry disease fungus</name>
    <dbReference type="NCBI Taxonomy" id="34407"/>
    <lineage>
        <taxon>Eukaryota</taxon>
        <taxon>Fungi</taxon>
        <taxon>Dikarya</taxon>
        <taxon>Ascomycota</taxon>
        <taxon>Pezizomycotina</taxon>
        <taxon>Sordariomycetes</taxon>
        <taxon>Hypocreomycetidae</taxon>
        <taxon>Glomerellales</taxon>
        <taxon>Glomerellaceae</taxon>
        <taxon>Colletotrichum</taxon>
        <taxon>Colletotrichum gloeosporioides species complex</taxon>
    </lineage>
</organism>
<sequence length="133" mass="15033">MSALPKSEGYLPYFLVYQGLSALAHSTVCYLKDPNVSMVSFSGHARPPPTKLQAHLYGIKNVYTGLIRLYAAYNISNPQLYDLAAWTSAGVLFLYLTEFSIWNTVRARELTFPLVTASANLIWMLWARGYYLQ</sequence>
<evidence type="ECO:0000313" key="15">
    <source>
        <dbReference type="Proteomes" id="UP001281614"/>
    </source>
</evidence>
<evidence type="ECO:0000256" key="6">
    <source>
        <dbReference type="ARBA" id="ARBA00022955"/>
    </source>
</evidence>
<evidence type="ECO:0000256" key="12">
    <source>
        <dbReference type="ARBA" id="ARBA00023221"/>
    </source>
</evidence>
<proteinExistence type="inferred from homology"/>
<dbReference type="Proteomes" id="UP001281614">
    <property type="component" value="Unassembled WGS sequence"/>
</dbReference>
<evidence type="ECO:0000256" key="4">
    <source>
        <dbReference type="ARBA" id="ARBA00022692"/>
    </source>
</evidence>
<name>A0AAD9Y2Z9_COLKA</name>
<dbReference type="GO" id="GO:0005789">
    <property type="term" value="C:endoplasmic reticulum membrane"/>
    <property type="evidence" value="ECO:0007669"/>
    <property type="project" value="UniProtKB-SubCell"/>
</dbReference>
<feature type="transmembrane region" description="Helical" evidence="13">
    <location>
        <begin position="83"/>
        <end position="103"/>
    </location>
</feature>
<dbReference type="PANTHER" id="PTHR15451">
    <property type="entry name" value="ERGOSTEROL BIOSYNTHETIC PROTEIN 28-RELATED"/>
    <property type="match status" value="1"/>
</dbReference>
<evidence type="ECO:0000256" key="5">
    <source>
        <dbReference type="ARBA" id="ARBA00022824"/>
    </source>
</evidence>
<dbReference type="Pfam" id="PF03694">
    <property type="entry name" value="Erg28"/>
    <property type="match status" value="1"/>
</dbReference>
<evidence type="ECO:0000256" key="8">
    <source>
        <dbReference type="ARBA" id="ARBA00023011"/>
    </source>
</evidence>
<keyword evidence="7 13" id="KW-1133">Transmembrane helix</keyword>
<protein>
    <submittedName>
        <fullName evidence="14">Ergosterol biosynthetic protein 28</fullName>
    </submittedName>
</protein>
<keyword evidence="12" id="KW-0753">Steroid metabolism</keyword>
<keyword evidence="8" id="KW-0756">Sterol biosynthesis</keyword>
<keyword evidence="9" id="KW-0443">Lipid metabolism</keyword>
<keyword evidence="10 13" id="KW-0472">Membrane</keyword>
<dbReference type="GO" id="GO:0016126">
    <property type="term" value="P:sterol biosynthetic process"/>
    <property type="evidence" value="ECO:0007669"/>
    <property type="project" value="UniProtKB-KW"/>
</dbReference>
<evidence type="ECO:0000256" key="2">
    <source>
        <dbReference type="ARBA" id="ARBA00005377"/>
    </source>
</evidence>
<evidence type="ECO:0000256" key="11">
    <source>
        <dbReference type="ARBA" id="ARBA00023166"/>
    </source>
</evidence>
<evidence type="ECO:0000256" key="10">
    <source>
        <dbReference type="ARBA" id="ARBA00023136"/>
    </source>
</evidence>
<dbReference type="EMBL" id="VYYT01000532">
    <property type="protein sequence ID" value="KAK2732805.1"/>
    <property type="molecule type" value="Genomic_DNA"/>
</dbReference>
<feature type="transmembrane region" description="Helical" evidence="13">
    <location>
        <begin position="110"/>
        <end position="131"/>
    </location>
</feature>
<keyword evidence="5" id="KW-0256">Endoplasmic reticulum</keyword>
<evidence type="ECO:0000256" key="1">
    <source>
        <dbReference type="ARBA" id="ARBA00004477"/>
    </source>
</evidence>
<keyword evidence="11" id="KW-1207">Sterol metabolism</keyword>
<comment type="caution">
    <text evidence="14">The sequence shown here is derived from an EMBL/GenBank/DDBJ whole genome shotgun (WGS) entry which is preliminary data.</text>
</comment>
<dbReference type="GO" id="GO:0030674">
    <property type="term" value="F:protein-macromolecule adaptor activity"/>
    <property type="evidence" value="ECO:0007669"/>
    <property type="project" value="TreeGrafter"/>
</dbReference>
<dbReference type="PANTHER" id="PTHR15451:SF19">
    <property type="entry name" value="ERGOSTEROL BIOSYNTHETIC PROTEIN 28 HOMOLOG"/>
    <property type="match status" value="1"/>
</dbReference>
<gene>
    <name evidence="14" type="ORF">CKAH01_08626</name>
</gene>
<dbReference type="InterPro" id="IPR005352">
    <property type="entry name" value="Erg28"/>
</dbReference>
<comment type="similarity">
    <text evidence="2">Belongs to the ERG28 family.</text>
</comment>
<evidence type="ECO:0000256" key="7">
    <source>
        <dbReference type="ARBA" id="ARBA00022989"/>
    </source>
</evidence>
<evidence type="ECO:0000313" key="14">
    <source>
        <dbReference type="EMBL" id="KAK2732805.1"/>
    </source>
</evidence>
<keyword evidence="3" id="KW-0444">Lipid biosynthesis</keyword>